<sequence length="140" mass="16204">MITKIKKMFRKNWLLLSLMIAALMAVTVYRGGVYMTVKAEEQHVKKLKAERASVCQMKNTFSGITEIKITRCNYHPMTGFYGMYAIVQSEEYGAVDFAYSYVENEKTLSDYTVKNRDIQRKGITQKKVRVTYSNGEKEEV</sequence>
<evidence type="ECO:0000313" key="2">
    <source>
        <dbReference type="Proteomes" id="UP001519418"/>
    </source>
</evidence>
<gene>
    <name evidence="1" type="ORF">G6R27_05615</name>
</gene>
<reference evidence="1 2" key="1">
    <citation type="submission" date="2020-02" db="EMBL/GenBank/DDBJ databases">
        <title>Fructobacillus sp. isolated from paper mulberry of Taiwan.</title>
        <authorList>
            <person name="Lin S.-T."/>
        </authorList>
    </citation>
    <scope>NUCLEOTIDE SEQUENCE [LARGE SCALE GENOMIC DNA]</scope>
    <source>
        <strain evidence="1 2">M1-10</strain>
    </source>
</reference>
<dbReference type="EMBL" id="JAAMFI010000003">
    <property type="protein sequence ID" value="MBS9335503.1"/>
    <property type="molecule type" value="Genomic_DNA"/>
</dbReference>
<dbReference type="Proteomes" id="UP001519418">
    <property type="component" value="Unassembled WGS sequence"/>
</dbReference>
<protein>
    <submittedName>
        <fullName evidence="1">Uncharacterized protein</fullName>
    </submittedName>
</protein>
<name>A0ABS5QQN5_9LACO</name>
<organism evidence="1 2">
    <name type="scientific">Fructobacillus papyriferae</name>
    <dbReference type="NCBI Taxonomy" id="2713171"/>
    <lineage>
        <taxon>Bacteria</taxon>
        <taxon>Bacillati</taxon>
        <taxon>Bacillota</taxon>
        <taxon>Bacilli</taxon>
        <taxon>Lactobacillales</taxon>
        <taxon>Lactobacillaceae</taxon>
        <taxon>Fructobacillus</taxon>
    </lineage>
</organism>
<evidence type="ECO:0000313" key="1">
    <source>
        <dbReference type="EMBL" id="MBS9335503.1"/>
    </source>
</evidence>
<proteinExistence type="predicted"/>
<keyword evidence="2" id="KW-1185">Reference proteome</keyword>
<comment type="caution">
    <text evidence="1">The sequence shown here is derived from an EMBL/GenBank/DDBJ whole genome shotgun (WGS) entry which is preliminary data.</text>
</comment>
<dbReference type="RefSeq" id="WP_213820095.1">
    <property type="nucleotide sequence ID" value="NZ_JAAMFI010000003.1"/>
</dbReference>
<accession>A0ABS5QQN5</accession>